<gene>
    <name evidence="2" type="ORF">COU42_00595</name>
</gene>
<sequence length="345" mass="41106">MKIVYSALKYDYMDSKRRLSFEHSNFLEPLESFANSGFIYYPYDEILNIGKKQYNKTLLEIIKKEKPDIFFAFMFTDELNFKVLDEIKKYTTSIAWFSDDHWRFDNYSKYYAPHFSWVVTTYSKAVEKYKAIGISNVIKSQWAADINTYEPVISKKDIDVSFIGSWNKEREKVIKFLERNNINVIVRGKGWKDGRIEQDEMINLISRSKISLGLNTPSSYIGTKPFARLFFRRSGKYIIPDFWNFFGNLREWRQKQIPQIKARIFEIPACKTLMMTQNADDLSNYYEDGREIVLYQNNSDLLKNIKKLLSNDFLRNSITKRGFNRTICEHTYIKRFSEIFKFIKP</sequence>
<name>A0A2M6NTC6_9BACT</name>
<comment type="caution">
    <text evidence="2">The sequence shown here is derived from an EMBL/GenBank/DDBJ whole genome shotgun (WGS) entry which is preliminary data.</text>
</comment>
<accession>A0A2M6NTC6</accession>
<dbReference type="Proteomes" id="UP000228756">
    <property type="component" value="Unassembled WGS sequence"/>
</dbReference>
<evidence type="ECO:0000259" key="1">
    <source>
        <dbReference type="Pfam" id="PF13524"/>
    </source>
</evidence>
<dbReference type="Pfam" id="PF13524">
    <property type="entry name" value="Glyco_trans_1_2"/>
    <property type="match status" value="1"/>
</dbReference>
<proteinExistence type="predicted"/>
<organism evidence="2 3">
    <name type="scientific">Candidatus Nealsonbacteria bacterium CG10_big_fil_rev_8_21_14_0_10_36_24</name>
    <dbReference type="NCBI Taxonomy" id="1974710"/>
    <lineage>
        <taxon>Bacteria</taxon>
        <taxon>Candidatus Nealsoniibacteriota</taxon>
    </lineage>
</organism>
<reference evidence="3" key="1">
    <citation type="submission" date="2017-09" db="EMBL/GenBank/DDBJ databases">
        <title>Depth-based differentiation of microbial function through sediment-hosted aquifers and enrichment of novel symbionts in the deep terrestrial subsurface.</title>
        <authorList>
            <person name="Probst A.J."/>
            <person name="Ladd B."/>
            <person name="Jarett J.K."/>
            <person name="Geller-Mcgrath D.E."/>
            <person name="Sieber C.M.K."/>
            <person name="Emerson J.B."/>
            <person name="Anantharaman K."/>
            <person name="Thomas B.C."/>
            <person name="Malmstrom R."/>
            <person name="Stieglmeier M."/>
            <person name="Klingl A."/>
            <person name="Woyke T."/>
            <person name="Ryan C.M."/>
            <person name="Banfield J.F."/>
        </authorList>
    </citation>
    <scope>NUCLEOTIDE SEQUENCE [LARGE SCALE GENOMIC DNA]</scope>
</reference>
<feature type="domain" description="Spore protein YkvP/CgeB glycosyl transferase-like" evidence="1">
    <location>
        <begin position="259"/>
        <end position="339"/>
    </location>
</feature>
<protein>
    <recommendedName>
        <fullName evidence="1">Spore protein YkvP/CgeB glycosyl transferase-like domain-containing protein</fullName>
    </recommendedName>
</protein>
<dbReference type="InterPro" id="IPR055259">
    <property type="entry name" value="YkvP/CgeB_Glyco_trans-like"/>
</dbReference>
<evidence type="ECO:0000313" key="2">
    <source>
        <dbReference type="EMBL" id="PIR72623.1"/>
    </source>
</evidence>
<evidence type="ECO:0000313" key="3">
    <source>
        <dbReference type="Proteomes" id="UP000228756"/>
    </source>
</evidence>
<dbReference type="AlphaFoldDB" id="A0A2M6NTC6"/>
<dbReference type="EMBL" id="PFCJ01000006">
    <property type="protein sequence ID" value="PIR72623.1"/>
    <property type="molecule type" value="Genomic_DNA"/>
</dbReference>